<dbReference type="InterPro" id="IPR029063">
    <property type="entry name" value="SAM-dependent_MTases_sf"/>
</dbReference>
<proteinExistence type="predicted"/>
<protein>
    <submittedName>
        <fullName evidence="2">Class I SAM-dependent methyltransferase</fullName>
    </submittedName>
</protein>
<feature type="domain" description="Methyltransferase type 11" evidence="1">
    <location>
        <begin position="47"/>
        <end position="136"/>
    </location>
</feature>
<dbReference type="EMBL" id="JBHSCZ010000002">
    <property type="protein sequence ID" value="MFC4263067.1"/>
    <property type="molecule type" value="Genomic_DNA"/>
</dbReference>
<name>A0ABV8QS28_9BACT</name>
<evidence type="ECO:0000259" key="1">
    <source>
        <dbReference type="Pfam" id="PF08241"/>
    </source>
</evidence>
<reference evidence="3" key="1">
    <citation type="journal article" date="2019" name="Int. J. Syst. Evol. Microbiol.">
        <title>The Global Catalogue of Microorganisms (GCM) 10K type strain sequencing project: providing services to taxonomists for standard genome sequencing and annotation.</title>
        <authorList>
            <consortium name="The Broad Institute Genomics Platform"/>
            <consortium name="The Broad Institute Genome Sequencing Center for Infectious Disease"/>
            <person name="Wu L."/>
            <person name="Ma J."/>
        </authorList>
    </citation>
    <scope>NUCLEOTIDE SEQUENCE [LARGE SCALE GENOMIC DNA]</scope>
    <source>
        <strain evidence="3">CECT 8289</strain>
    </source>
</reference>
<organism evidence="2 3">
    <name type="scientific">Ferruginibacter yonginensis</name>
    <dbReference type="NCBI Taxonomy" id="1310416"/>
    <lineage>
        <taxon>Bacteria</taxon>
        <taxon>Pseudomonadati</taxon>
        <taxon>Bacteroidota</taxon>
        <taxon>Chitinophagia</taxon>
        <taxon>Chitinophagales</taxon>
        <taxon>Chitinophagaceae</taxon>
        <taxon>Ferruginibacter</taxon>
    </lineage>
</organism>
<gene>
    <name evidence="2" type="ORF">ACFOWM_09270</name>
</gene>
<accession>A0ABV8QS28</accession>
<dbReference type="InterPro" id="IPR013216">
    <property type="entry name" value="Methyltransf_11"/>
</dbReference>
<keyword evidence="3" id="KW-1185">Reference proteome</keyword>
<dbReference type="GO" id="GO:0032259">
    <property type="term" value="P:methylation"/>
    <property type="evidence" value="ECO:0007669"/>
    <property type="project" value="UniProtKB-KW"/>
</dbReference>
<dbReference type="GO" id="GO:0008168">
    <property type="term" value="F:methyltransferase activity"/>
    <property type="evidence" value="ECO:0007669"/>
    <property type="project" value="UniProtKB-KW"/>
</dbReference>
<comment type="caution">
    <text evidence="2">The sequence shown here is derived from an EMBL/GenBank/DDBJ whole genome shotgun (WGS) entry which is preliminary data.</text>
</comment>
<dbReference type="Pfam" id="PF08241">
    <property type="entry name" value="Methyltransf_11"/>
    <property type="match status" value="1"/>
</dbReference>
<dbReference type="CDD" id="cd02440">
    <property type="entry name" value="AdoMet_MTases"/>
    <property type="match status" value="1"/>
</dbReference>
<evidence type="ECO:0000313" key="2">
    <source>
        <dbReference type="EMBL" id="MFC4263067.1"/>
    </source>
</evidence>
<keyword evidence="2" id="KW-0808">Transferase</keyword>
<dbReference type="Gene3D" id="3.40.50.150">
    <property type="entry name" value="Vaccinia Virus protein VP39"/>
    <property type="match status" value="1"/>
</dbReference>
<sequence>MNDREKNIDTYFTNIRLTNATLDVYLPRTSILKAIKEQMPFFKGILLDVGCGIMPYRELILNENKQVSKYIGLDLATSTIHKTDIADLHWDAVTIPLQEHTIDVVMATEVLEHSFEPDQTLNEIYRVLKPNGQFFFTVPFIWPLHEVPYDAYRYTPFSLKKHLEKAGFKNIEIRSLGGWHASLAQMIGLWITENKFTGFKKKMVTKIAKRIIRYLVKIDIPDHSFKQHTITSGLYGTAQKL</sequence>
<keyword evidence="2" id="KW-0489">Methyltransferase</keyword>
<dbReference type="Proteomes" id="UP001595907">
    <property type="component" value="Unassembled WGS sequence"/>
</dbReference>
<dbReference type="RefSeq" id="WP_379709145.1">
    <property type="nucleotide sequence ID" value="NZ_JBHSCZ010000002.1"/>
</dbReference>
<dbReference type="SUPFAM" id="SSF53335">
    <property type="entry name" value="S-adenosyl-L-methionine-dependent methyltransferases"/>
    <property type="match status" value="1"/>
</dbReference>
<evidence type="ECO:0000313" key="3">
    <source>
        <dbReference type="Proteomes" id="UP001595907"/>
    </source>
</evidence>